<dbReference type="SUPFAM" id="SSF159121">
    <property type="entry name" value="BC4932-like"/>
    <property type="match status" value="1"/>
</dbReference>
<dbReference type="Gene3D" id="2.40.50.480">
    <property type="match status" value="1"/>
</dbReference>
<accession>A0A0K2CYB0</accession>
<dbReference type="Pfam" id="PF06486">
    <property type="entry name" value="DUF1093"/>
    <property type="match status" value="1"/>
</dbReference>
<evidence type="ECO:0000313" key="2">
    <source>
        <dbReference type="Proteomes" id="UP000204186"/>
    </source>
</evidence>
<organism evidence="1 2">
    <name type="scientific">Paenibacillus phage Harrison</name>
    <dbReference type="NCBI Taxonomy" id="1636257"/>
    <lineage>
        <taxon>Viruses</taxon>
        <taxon>Duplodnaviria</taxon>
        <taxon>Heunggongvirae</taxon>
        <taxon>Uroviricota</taxon>
        <taxon>Caudoviricetes</taxon>
        <taxon>Gochnauervirinae</taxon>
        <taxon>Harrisonvirus</taxon>
        <taxon>Harrisonvirus harrison</taxon>
    </lineage>
</organism>
<dbReference type="PANTHER" id="PTHR36433">
    <property type="entry name" value="HYPOTHETICAL CYTOSOLIC PROTEIN"/>
    <property type="match status" value="1"/>
</dbReference>
<dbReference type="Proteomes" id="UP000204186">
    <property type="component" value="Segment"/>
</dbReference>
<dbReference type="NCBIfam" id="TIGR01655">
    <property type="entry name" value="yxeA_fam"/>
    <property type="match status" value="1"/>
</dbReference>
<dbReference type="GeneID" id="26613543"/>
<proteinExistence type="predicted"/>
<dbReference type="EMBL" id="KT361651">
    <property type="protein sequence ID" value="ALA12478.1"/>
    <property type="molecule type" value="Genomic_DNA"/>
</dbReference>
<keyword evidence="2" id="KW-1185">Reference proteome</keyword>
<dbReference type="InterPro" id="IPR006542">
    <property type="entry name" value="DUF1093"/>
</dbReference>
<sequence length="114" mass="13199">MRKYTLYFGILFIFALLLTGCDFNKSFKDQAYTQIKGEGKLVDGRYQYTLPSYNDEGKQITVTFGKPTGEKFKEDAYLRLYLKSKDGEKVVTSYEEVQKNDLPTKVKEKLQVTP</sequence>
<dbReference type="PANTHER" id="PTHR36433:SF2">
    <property type="entry name" value="YXEA FAMILY PROTEIN"/>
    <property type="match status" value="1"/>
</dbReference>
<gene>
    <name evidence="1" type="ORF">HARRISON_79</name>
</gene>
<protein>
    <submittedName>
        <fullName evidence="1">Cytoplasmic protein</fullName>
    </submittedName>
</protein>
<dbReference type="RefSeq" id="YP_009193892.1">
    <property type="nucleotide sequence ID" value="NC_028746.1"/>
</dbReference>
<name>A0A0K2CYB0_9CAUD</name>
<evidence type="ECO:0000313" key="1">
    <source>
        <dbReference type="EMBL" id="ALA12478.1"/>
    </source>
</evidence>
<reference evidence="1 2" key="1">
    <citation type="journal article" date="2015" name="Genome Announc.">
        <title>Complete Genome Sequences of Nine Phages Capable of Infecting Paenibacillus larvae, the Causative Agent of American Foulbrood Disease in Honeybees.</title>
        <authorList>
            <person name="Tsourkas P.K."/>
            <person name="Yost D.G."/>
            <person name="Krohn A."/>
            <person name="LeBlanc L."/>
            <person name="Zhang A."/>
            <person name="Stamereilers C."/>
            <person name="Amy P.S."/>
        </authorList>
    </citation>
    <scope>NUCLEOTIDE SEQUENCE [LARGE SCALE GENOMIC DNA]</scope>
</reference>
<dbReference type="KEGG" id="vg:26613543"/>
<dbReference type="InterPro" id="IPR036166">
    <property type="entry name" value="YxeA-like_sf"/>
</dbReference>
<dbReference type="PROSITE" id="PS51257">
    <property type="entry name" value="PROKAR_LIPOPROTEIN"/>
    <property type="match status" value="1"/>
</dbReference>